<comment type="caution">
    <text evidence="1">The sequence shown here is derived from an EMBL/GenBank/DDBJ whole genome shotgun (WGS) entry which is preliminary data.</text>
</comment>
<gene>
    <name evidence="1" type="ORF">QE152_g10401</name>
</gene>
<evidence type="ECO:0000313" key="1">
    <source>
        <dbReference type="EMBL" id="KAK9737797.1"/>
    </source>
</evidence>
<organism evidence="1 2">
    <name type="scientific">Popillia japonica</name>
    <name type="common">Japanese beetle</name>
    <dbReference type="NCBI Taxonomy" id="7064"/>
    <lineage>
        <taxon>Eukaryota</taxon>
        <taxon>Metazoa</taxon>
        <taxon>Ecdysozoa</taxon>
        <taxon>Arthropoda</taxon>
        <taxon>Hexapoda</taxon>
        <taxon>Insecta</taxon>
        <taxon>Pterygota</taxon>
        <taxon>Neoptera</taxon>
        <taxon>Endopterygota</taxon>
        <taxon>Coleoptera</taxon>
        <taxon>Polyphaga</taxon>
        <taxon>Scarabaeiformia</taxon>
        <taxon>Scarabaeidae</taxon>
        <taxon>Rutelinae</taxon>
        <taxon>Popillia</taxon>
    </lineage>
</organism>
<evidence type="ECO:0000313" key="2">
    <source>
        <dbReference type="Proteomes" id="UP001458880"/>
    </source>
</evidence>
<dbReference type="AlphaFoldDB" id="A0AAW1LRF1"/>
<keyword evidence="2" id="KW-1185">Reference proteome</keyword>
<protein>
    <submittedName>
        <fullName evidence="1">Uncharacterized protein</fullName>
    </submittedName>
</protein>
<reference evidence="1 2" key="1">
    <citation type="journal article" date="2024" name="BMC Genomics">
        <title>De novo assembly and annotation of Popillia japonica's genome with initial clues to its potential as an invasive pest.</title>
        <authorList>
            <person name="Cucini C."/>
            <person name="Boschi S."/>
            <person name="Funari R."/>
            <person name="Cardaioli E."/>
            <person name="Iannotti N."/>
            <person name="Marturano G."/>
            <person name="Paoli F."/>
            <person name="Bruttini M."/>
            <person name="Carapelli A."/>
            <person name="Frati F."/>
            <person name="Nardi F."/>
        </authorList>
    </citation>
    <scope>NUCLEOTIDE SEQUENCE [LARGE SCALE GENOMIC DNA]</scope>
    <source>
        <strain evidence="1">DMR45628</strain>
    </source>
</reference>
<name>A0AAW1LRF1_POPJA</name>
<dbReference type="Proteomes" id="UP001458880">
    <property type="component" value="Unassembled WGS sequence"/>
</dbReference>
<proteinExistence type="predicted"/>
<dbReference type="EMBL" id="JASPKY010000095">
    <property type="protein sequence ID" value="KAK9737797.1"/>
    <property type="molecule type" value="Genomic_DNA"/>
</dbReference>
<accession>A0AAW1LRF1</accession>
<sequence>MLSIYWVVRKVGVQELYANGLLQIAGDLHLEDQKRPGQPSVTDENLIKTVIENNSWSTTRPGQPSVTDENLIKTVIENNSWSTTRELAEMVNKLKSTTNDNIAKLGCINRLVSASHNLDINRLVSASHNLEEKMMYCIATYESLYKQREDTSFLK</sequence>